<gene>
    <name evidence="1" type="ORF">HME9302_01031</name>
</gene>
<dbReference type="RefSeq" id="WP_115366114.1">
    <property type="nucleotide sequence ID" value="NZ_QBKA01000002.1"/>
</dbReference>
<dbReference type="OrthoDB" id="7432612at2"/>
<evidence type="ECO:0000313" key="1">
    <source>
        <dbReference type="EMBL" id="RDC59835.1"/>
    </source>
</evidence>
<sequence length="158" mass="18179">MRGSDGYDPAMQRHHLVPLQVMRHIHFKDLFEKLQITRCKFDDFRLNGLLLPAQESAARRTGLPMHRGPHRHYNEMVMQRVGQIDSGFQRTRRRFPNIAGDSALMRLQLLARALRRRLSEQGRSPITLNSYDPIGAAQDFTNLDSLADNLWTASETAV</sequence>
<accession>A0A369Q8G1</accession>
<comment type="caution">
    <text evidence="1">The sequence shown here is derived from an EMBL/GenBank/DDBJ whole genome shotgun (WGS) entry which is preliminary data.</text>
</comment>
<proteinExistence type="predicted"/>
<protein>
    <submittedName>
        <fullName evidence="1">Uncharacterized protein</fullName>
    </submittedName>
</protein>
<organism evidence="1 2">
    <name type="scientific">Alteripontixanthobacter maritimus</name>
    <dbReference type="NCBI Taxonomy" id="2161824"/>
    <lineage>
        <taxon>Bacteria</taxon>
        <taxon>Pseudomonadati</taxon>
        <taxon>Pseudomonadota</taxon>
        <taxon>Alphaproteobacteria</taxon>
        <taxon>Sphingomonadales</taxon>
        <taxon>Erythrobacteraceae</taxon>
        <taxon>Alteripontixanthobacter</taxon>
    </lineage>
</organism>
<dbReference type="AlphaFoldDB" id="A0A369Q8G1"/>
<dbReference type="InterPro" id="IPR032871">
    <property type="entry name" value="AHH_dom_containing"/>
</dbReference>
<dbReference type="Pfam" id="PF14412">
    <property type="entry name" value="AHH"/>
    <property type="match status" value="1"/>
</dbReference>
<reference evidence="1 2" key="1">
    <citation type="submission" date="2018-04" db="EMBL/GenBank/DDBJ databases">
        <title>Altererythrobacter sp. HME9302 genome sequencing and assembly.</title>
        <authorList>
            <person name="Kang H."/>
            <person name="Kim H."/>
            <person name="Joh K."/>
        </authorList>
    </citation>
    <scope>NUCLEOTIDE SEQUENCE [LARGE SCALE GENOMIC DNA]</scope>
    <source>
        <strain evidence="1 2">HME9302</strain>
    </source>
</reference>
<evidence type="ECO:0000313" key="2">
    <source>
        <dbReference type="Proteomes" id="UP000253727"/>
    </source>
</evidence>
<dbReference type="Proteomes" id="UP000253727">
    <property type="component" value="Unassembled WGS sequence"/>
</dbReference>
<keyword evidence="2" id="KW-1185">Reference proteome</keyword>
<dbReference type="EMBL" id="QBKA01000002">
    <property type="protein sequence ID" value="RDC59835.1"/>
    <property type="molecule type" value="Genomic_DNA"/>
</dbReference>
<name>A0A369Q8G1_9SPHN</name>